<comment type="caution">
    <text evidence="2">The sequence shown here is derived from an EMBL/GenBank/DDBJ whole genome shotgun (WGS) entry which is preliminary data.</text>
</comment>
<protein>
    <recommendedName>
        <fullName evidence="1">DUF362 domain-containing protein</fullName>
    </recommendedName>
</protein>
<sequence>MNYESIEPVHNTAFEDYETSTRLLLDKLGLKERIKDEEKIIVKPNLVSNAPPPITTDVRFMEAICRYCLKHSKARVIVAEGSAGCDASLPFEEQGYYKTLKPLGVEVIDVDKEQDIELLENPDMPLFKKVHLPRVILDGFLISAAVLKDHTICTTTLSIKNLIGFLPAEHYKGFWRFRKSKAHRYNIHQAAADVATYRKVDLAMIDGSIGLKRGHLFGKPFDPPKKILLASLDALAADMAGSEILGHSPAKIKHLRCFLNNKNKGLLDKRNKASSK</sequence>
<proteinExistence type="predicted"/>
<reference evidence="2" key="1">
    <citation type="journal article" date="2015" name="Nature">
        <title>Complex archaea that bridge the gap between prokaryotes and eukaryotes.</title>
        <authorList>
            <person name="Spang A."/>
            <person name="Saw J.H."/>
            <person name="Jorgensen S.L."/>
            <person name="Zaremba-Niedzwiedzka K."/>
            <person name="Martijn J."/>
            <person name="Lind A.E."/>
            <person name="van Eijk R."/>
            <person name="Schleper C."/>
            <person name="Guy L."/>
            <person name="Ettema T.J."/>
        </authorList>
    </citation>
    <scope>NUCLEOTIDE SEQUENCE</scope>
</reference>
<organism evidence="2">
    <name type="scientific">marine sediment metagenome</name>
    <dbReference type="NCBI Taxonomy" id="412755"/>
    <lineage>
        <taxon>unclassified sequences</taxon>
        <taxon>metagenomes</taxon>
        <taxon>ecological metagenomes</taxon>
    </lineage>
</organism>
<gene>
    <name evidence="2" type="ORF">LCGC14_0925590</name>
</gene>
<evidence type="ECO:0000313" key="2">
    <source>
        <dbReference type="EMBL" id="KKN21418.1"/>
    </source>
</evidence>
<feature type="domain" description="DUF362" evidence="1">
    <location>
        <begin position="40"/>
        <end position="242"/>
    </location>
</feature>
<dbReference type="EMBL" id="LAZR01003149">
    <property type="protein sequence ID" value="KKN21418.1"/>
    <property type="molecule type" value="Genomic_DNA"/>
</dbReference>
<accession>A0A0F9RW47</accession>
<dbReference type="Pfam" id="PF04015">
    <property type="entry name" value="DUF362"/>
    <property type="match status" value="1"/>
</dbReference>
<dbReference type="AlphaFoldDB" id="A0A0F9RW47"/>
<evidence type="ECO:0000259" key="1">
    <source>
        <dbReference type="Pfam" id="PF04015"/>
    </source>
</evidence>
<dbReference type="InterPro" id="IPR007160">
    <property type="entry name" value="DUF362"/>
</dbReference>
<name>A0A0F9RW47_9ZZZZ</name>